<dbReference type="EMBL" id="BQNB010020817">
    <property type="protein sequence ID" value="GJT99950.1"/>
    <property type="molecule type" value="Genomic_DNA"/>
</dbReference>
<evidence type="ECO:0000313" key="1">
    <source>
        <dbReference type="EMBL" id="GJT99950.1"/>
    </source>
</evidence>
<proteinExistence type="predicted"/>
<dbReference type="Proteomes" id="UP001151760">
    <property type="component" value="Unassembled WGS sequence"/>
</dbReference>
<sequence>MVRLVPLKVKPSLLLKSNLTKELSPDHDAMREETRSRRLVRIGGHRDHLQLFAHTLYYVVAKNNPILAYFFDKRSECAIANPTANLHMVYVLDRLLSTLHGRYPHLDNGNL</sequence>
<organism evidence="1 2">
    <name type="scientific">Tanacetum coccineum</name>
    <dbReference type="NCBI Taxonomy" id="301880"/>
    <lineage>
        <taxon>Eukaryota</taxon>
        <taxon>Viridiplantae</taxon>
        <taxon>Streptophyta</taxon>
        <taxon>Embryophyta</taxon>
        <taxon>Tracheophyta</taxon>
        <taxon>Spermatophyta</taxon>
        <taxon>Magnoliopsida</taxon>
        <taxon>eudicotyledons</taxon>
        <taxon>Gunneridae</taxon>
        <taxon>Pentapetalae</taxon>
        <taxon>asterids</taxon>
        <taxon>campanulids</taxon>
        <taxon>Asterales</taxon>
        <taxon>Asteraceae</taxon>
        <taxon>Asteroideae</taxon>
        <taxon>Anthemideae</taxon>
        <taxon>Anthemidinae</taxon>
        <taxon>Tanacetum</taxon>
    </lineage>
</organism>
<gene>
    <name evidence="1" type="ORF">Tco_1110289</name>
</gene>
<keyword evidence="2" id="KW-1185">Reference proteome</keyword>
<evidence type="ECO:0000313" key="2">
    <source>
        <dbReference type="Proteomes" id="UP001151760"/>
    </source>
</evidence>
<name>A0ABQ5IID0_9ASTR</name>
<reference evidence="1" key="1">
    <citation type="journal article" date="2022" name="Int. J. Mol. Sci.">
        <title>Draft Genome of Tanacetum Coccineum: Genomic Comparison of Closely Related Tanacetum-Family Plants.</title>
        <authorList>
            <person name="Yamashiro T."/>
            <person name="Shiraishi A."/>
            <person name="Nakayama K."/>
            <person name="Satake H."/>
        </authorList>
    </citation>
    <scope>NUCLEOTIDE SEQUENCE</scope>
</reference>
<comment type="caution">
    <text evidence="1">The sequence shown here is derived from an EMBL/GenBank/DDBJ whole genome shotgun (WGS) entry which is preliminary data.</text>
</comment>
<reference evidence="1" key="2">
    <citation type="submission" date="2022-01" db="EMBL/GenBank/DDBJ databases">
        <authorList>
            <person name="Yamashiro T."/>
            <person name="Shiraishi A."/>
            <person name="Satake H."/>
            <person name="Nakayama K."/>
        </authorList>
    </citation>
    <scope>NUCLEOTIDE SEQUENCE</scope>
</reference>
<accession>A0ABQ5IID0</accession>
<protein>
    <submittedName>
        <fullName evidence="1">Uncharacterized protein</fullName>
    </submittedName>
</protein>